<comment type="caution">
    <text evidence="2">The sequence shown here is derived from an EMBL/GenBank/DDBJ whole genome shotgun (WGS) entry which is preliminary data.</text>
</comment>
<feature type="region of interest" description="Disordered" evidence="1">
    <location>
        <begin position="168"/>
        <end position="189"/>
    </location>
</feature>
<evidence type="ECO:0000256" key="1">
    <source>
        <dbReference type="SAM" id="MobiDB-lite"/>
    </source>
</evidence>
<keyword evidence="3" id="KW-1185">Reference proteome</keyword>
<accession>A0AAW0AUA3</accession>
<evidence type="ECO:0000313" key="3">
    <source>
        <dbReference type="Proteomes" id="UP001362999"/>
    </source>
</evidence>
<dbReference type="Proteomes" id="UP001362999">
    <property type="component" value="Unassembled WGS sequence"/>
</dbReference>
<dbReference type="AlphaFoldDB" id="A0AAW0AUA3"/>
<reference evidence="2 3" key="1">
    <citation type="journal article" date="2024" name="J Genomics">
        <title>Draft genome sequencing and assembly of Favolaschia claudopus CIRM-BRFM 2984 isolated from oak limbs.</title>
        <authorList>
            <person name="Navarro D."/>
            <person name="Drula E."/>
            <person name="Chaduli D."/>
            <person name="Cazenave R."/>
            <person name="Ahrendt S."/>
            <person name="Wang J."/>
            <person name="Lipzen A."/>
            <person name="Daum C."/>
            <person name="Barry K."/>
            <person name="Grigoriev I.V."/>
            <person name="Favel A."/>
            <person name="Rosso M.N."/>
            <person name="Martin F."/>
        </authorList>
    </citation>
    <scope>NUCLEOTIDE SEQUENCE [LARGE SCALE GENOMIC DNA]</scope>
    <source>
        <strain evidence="2 3">CIRM-BRFM 2984</strain>
    </source>
</reference>
<proteinExistence type="predicted"/>
<feature type="non-terminal residue" evidence="2">
    <location>
        <position position="1"/>
    </location>
</feature>
<dbReference type="EMBL" id="JAWWNJ010000050">
    <property type="protein sequence ID" value="KAK7016675.1"/>
    <property type="molecule type" value="Genomic_DNA"/>
</dbReference>
<protein>
    <submittedName>
        <fullName evidence="2">Uncharacterized protein</fullName>
    </submittedName>
</protein>
<name>A0AAW0AUA3_9AGAR</name>
<evidence type="ECO:0000313" key="2">
    <source>
        <dbReference type="EMBL" id="KAK7016675.1"/>
    </source>
</evidence>
<organism evidence="2 3">
    <name type="scientific">Favolaschia claudopus</name>
    <dbReference type="NCBI Taxonomy" id="2862362"/>
    <lineage>
        <taxon>Eukaryota</taxon>
        <taxon>Fungi</taxon>
        <taxon>Dikarya</taxon>
        <taxon>Basidiomycota</taxon>
        <taxon>Agaricomycotina</taxon>
        <taxon>Agaricomycetes</taxon>
        <taxon>Agaricomycetidae</taxon>
        <taxon>Agaricales</taxon>
        <taxon>Marasmiineae</taxon>
        <taxon>Mycenaceae</taxon>
        <taxon>Favolaschia</taxon>
    </lineage>
</organism>
<sequence length="211" mass="24312">NTRTRRVLPSRGHCSRIGNCDVDAMIFEAQRENVRQKPCIPADSCFVLKTDPTLEQATAANSILVTHQYECCFDRPEVMKAYKEQSIIETPDCTRISAKASLNNLNRPCAEVEDVHLFITSDAAYIERHREFERTEKEEHLSNLQSRVAELRGMDIFEFINAPASLFSPPPDVNDTNMEDPTSNSREDFHRLEGERRREEMIMSAQEMMDR</sequence>
<feature type="non-terminal residue" evidence="2">
    <location>
        <position position="211"/>
    </location>
</feature>
<gene>
    <name evidence="2" type="ORF">R3P38DRAFT_3567311</name>
</gene>
<feature type="compositionally biased region" description="Polar residues" evidence="1">
    <location>
        <begin position="174"/>
        <end position="184"/>
    </location>
</feature>